<protein>
    <recommendedName>
        <fullName evidence="2">ADP-ribosylglycohydrolase</fullName>
    </recommendedName>
</protein>
<proteinExistence type="predicted"/>
<dbReference type="EMBL" id="CABP01000129">
    <property type="protein sequence ID" value="CBI05647.1"/>
    <property type="molecule type" value="Genomic_DNA"/>
</dbReference>
<organism evidence="1">
    <name type="scientific">mine drainage metagenome</name>
    <dbReference type="NCBI Taxonomy" id="410659"/>
    <lineage>
        <taxon>unclassified sequences</taxon>
        <taxon>metagenomes</taxon>
        <taxon>ecological metagenomes</taxon>
    </lineage>
</organism>
<dbReference type="Gene3D" id="1.10.4080.10">
    <property type="entry name" value="ADP-ribosylation/Crystallin J1"/>
    <property type="match status" value="1"/>
</dbReference>
<reference evidence="1" key="1">
    <citation type="submission" date="2009-10" db="EMBL/GenBank/DDBJ databases">
        <title>Diversity of trophic interactions inside an arsenic-rich microbial ecosystem.</title>
        <authorList>
            <person name="Bertin P.N."/>
            <person name="Heinrich-Salmeron A."/>
            <person name="Pelletier E."/>
            <person name="Goulhen-Chollet F."/>
            <person name="Arsene-Ploetze F."/>
            <person name="Gallien S."/>
            <person name="Calteau A."/>
            <person name="Vallenet D."/>
            <person name="Casiot C."/>
            <person name="Chane-Woon-Ming B."/>
            <person name="Giloteaux L."/>
            <person name="Barakat M."/>
            <person name="Bonnefoy V."/>
            <person name="Bruneel O."/>
            <person name="Chandler M."/>
            <person name="Cleiss J."/>
            <person name="Duran R."/>
            <person name="Elbaz-Poulichet F."/>
            <person name="Fonknechten N."/>
            <person name="Lauga B."/>
            <person name="Mornico D."/>
            <person name="Ortet P."/>
            <person name="Schaeffer C."/>
            <person name="Siguier P."/>
            <person name="Alexander Thil Smith A."/>
            <person name="Van Dorsselaer A."/>
            <person name="Weissenbach J."/>
            <person name="Medigue C."/>
            <person name="Le Paslier D."/>
        </authorList>
    </citation>
    <scope>NUCLEOTIDE SEQUENCE</scope>
</reference>
<gene>
    <name evidence="1" type="ORF">CARN5_0837</name>
</gene>
<comment type="caution">
    <text evidence="1">The sequence shown here is derived from an EMBL/GenBank/DDBJ whole genome shotgun (WGS) entry which is preliminary data.</text>
</comment>
<name>E6QEM1_9ZZZZ</name>
<dbReference type="AlphaFoldDB" id="E6QEM1"/>
<sequence>MSRAMLTGALVGAQVGLEGIPHRFITGLRDAQRHLALAAELEQWAVRQETL</sequence>
<dbReference type="InterPro" id="IPR036705">
    <property type="entry name" value="Ribosyl_crysJ1_sf"/>
</dbReference>
<dbReference type="SUPFAM" id="SSF101478">
    <property type="entry name" value="ADP-ribosylglycohydrolase"/>
    <property type="match status" value="1"/>
</dbReference>
<evidence type="ECO:0000313" key="1">
    <source>
        <dbReference type="EMBL" id="CBI05647.1"/>
    </source>
</evidence>
<accession>E6QEM1</accession>
<evidence type="ECO:0008006" key="2">
    <source>
        <dbReference type="Google" id="ProtNLM"/>
    </source>
</evidence>